<comment type="caution">
    <text evidence="6">The sequence shown here is derived from an EMBL/GenBank/DDBJ whole genome shotgun (WGS) entry which is preliminary data.</text>
</comment>
<keyword evidence="3" id="KW-0804">Transcription</keyword>
<evidence type="ECO:0000313" key="6">
    <source>
        <dbReference type="EMBL" id="PWB96488.1"/>
    </source>
</evidence>
<dbReference type="Gene3D" id="1.10.10.10">
    <property type="entry name" value="Winged helix-like DNA-binding domain superfamily/Winged helix DNA-binding domain"/>
    <property type="match status" value="1"/>
</dbReference>
<dbReference type="SUPFAM" id="SSF48008">
    <property type="entry name" value="GntR ligand-binding domain-like"/>
    <property type="match status" value="1"/>
</dbReference>
<dbReference type="SMART" id="SM00895">
    <property type="entry name" value="FCD"/>
    <property type="match status" value="1"/>
</dbReference>
<dbReference type="EMBL" id="QEEX01000001">
    <property type="protein sequence ID" value="PWB96488.1"/>
    <property type="molecule type" value="Genomic_DNA"/>
</dbReference>
<keyword evidence="7" id="KW-1185">Reference proteome</keyword>
<dbReference type="InterPro" id="IPR000524">
    <property type="entry name" value="Tscrpt_reg_HTH_GntR"/>
</dbReference>
<gene>
    <name evidence="6" type="ORF">DF220_00490</name>
</gene>
<dbReference type="Pfam" id="PF00392">
    <property type="entry name" value="GntR"/>
    <property type="match status" value="1"/>
</dbReference>
<dbReference type="PANTHER" id="PTHR43537:SF24">
    <property type="entry name" value="GLUCONATE OPERON TRANSCRIPTIONAL REPRESSOR"/>
    <property type="match status" value="1"/>
</dbReference>
<dbReference type="GO" id="GO:0003677">
    <property type="term" value="F:DNA binding"/>
    <property type="evidence" value="ECO:0007669"/>
    <property type="project" value="UniProtKB-KW"/>
</dbReference>
<protein>
    <submittedName>
        <fullName evidence="6">GntR family transcriptional regulator</fullName>
    </submittedName>
</protein>
<dbReference type="Proteomes" id="UP000244978">
    <property type="component" value="Unassembled WGS sequence"/>
</dbReference>
<dbReference type="CDD" id="cd07377">
    <property type="entry name" value="WHTH_GntR"/>
    <property type="match status" value="1"/>
</dbReference>
<accession>A0A2U1SY18</accession>
<feature type="domain" description="HTH gntR-type" evidence="5">
    <location>
        <begin position="20"/>
        <end position="90"/>
    </location>
</feature>
<reference evidence="7" key="1">
    <citation type="submission" date="2018-04" db="EMBL/GenBank/DDBJ databases">
        <authorList>
            <person name="Liu S."/>
            <person name="Wang Z."/>
            <person name="Li J."/>
        </authorList>
    </citation>
    <scope>NUCLEOTIDE SEQUENCE [LARGE SCALE GENOMIC DNA]</scope>
    <source>
        <strain evidence="7">S1194</strain>
    </source>
</reference>
<dbReference type="Pfam" id="PF07729">
    <property type="entry name" value="FCD"/>
    <property type="match status" value="1"/>
</dbReference>
<name>A0A2U1SY18_9MICO</name>
<dbReference type="PANTHER" id="PTHR43537">
    <property type="entry name" value="TRANSCRIPTIONAL REGULATOR, GNTR FAMILY"/>
    <property type="match status" value="1"/>
</dbReference>
<dbReference type="GO" id="GO:0003700">
    <property type="term" value="F:DNA-binding transcription factor activity"/>
    <property type="evidence" value="ECO:0007669"/>
    <property type="project" value="InterPro"/>
</dbReference>
<dbReference type="SMART" id="SM00345">
    <property type="entry name" value="HTH_GNTR"/>
    <property type="match status" value="1"/>
</dbReference>
<dbReference type="PRINTS" id="PR00035">
    <property type="entry name" value="HTHGNTR"/>
</dbReference>
<keyword evidence="2" id="KW-0238">DNA-binding</keyword>
<dbReference type="InterPro" id="IPR036388">
    <property type="entry name" value="WH-like_DNA-bd_sf"/>
</dbReference>
<dbReference type="Gene3D" id="1.20.120.530">
    <property type="entry name" value="GntR ligand-binding domain-like"/>
    <property type="match status" value="1"/>
</dbReference>
<sequence>MADSLTTLTRRVLFAPLDEPGRTETVVSRIRSAITLGIYANGEQLPSEIDLAAQLSISPVTLRDALKVVREEGLVRTTRGRSGGTFVIAPDESNMRFFESSLAQLTPIELRDLLDWQTALTGQAAILATERASAHDIQTLEATASRLRDAEDPISARRANSRFLIELAASSRSSRISKASITMQIEFSPHAMLVFRDRGARAGTSVLARQLVEAVAARETEQAHAAATRLNDFLGEGITHLHHALREREGGVAGPETGSMSAVTAETGGRP</sequence>
<dbReference type="RefSeq" id="WP_108996682.1">
    <property type="nucleotide sequence ID" value="NZ_QEEX01000001.1"/>
</dbReference>
<dbReference type="SUPFAM" id="SSF46785">
    <property type="entry name" value="Winged helix' DNA-binding domain"/>
    <property type="match status" value="1"/>
</dbReference>
<evidence type="ECO:0000256" key="2">
    <source>
        <dbReference type="ARBA" id="ARBA00023125"/>
    </source>
</evidence>
<dbReference type="PROSITE" id="PS50949">
    <property type="entry name" value="HTH_GNTR"/>
    <property type="match status" value="1"/>
</dbReference>
<evidence type="ECO:0000259" key="5">
    <source>
        <dbReference type="PROSITE" id="PS50949"/>
    </source>
</evidence>
<evidence type="ECO:0000256" key="3">
    <source>
        <dbReference type="ARBA" id="ARBA00023163"/>
    </source>
</evidence>
<evidence type="ECO:0000256" key="1">
    <source>
        <dbReference type="ARBA" id="ARBA00023015"/>
    </source>
</evidence>
<evidence type="ECO:0000256" key="4">
    <source>
        <dbReference type="SAM" id="MobiDB-lite"/>
    </source>
</evidence>
<feature type="region of interest" description="Disordered" evidence="4">
    <location>
        <begin position="249"/>
        <end position="271"/>
    </location>
</feature>
<proteinExistence type="predicted"/>
<dbReference type="InterPro" id="IPR011711">
    <property type="entry name" value="GntR_C"/>
</dbReference>
<dbReference type="InterPro" id="IPR036390">
    <property type="entry name" value="WH_DNA-bd_sf"/>
</dbReference>
<dbReference type="AlphaFoldDB" id="A0A2U1SY18"/>
<keyword evidence="1" id="KW-0805">Transcription regulation</keyword>
<organism evidence="6 7">
    <name type="scientific">Homoserinimonas hongtaonis</name>
    <dbReference type="NCBI Taxonomy" id="2079791"/>
    <lineage>
        <taxon>Bacteria</taxon>
        <taxon>Bacillati</taxon>
        <taxon>Actinomycetota</taxon>
        <taxon>Actinomycetes</taxon>
        <taxon>Micrococcales</taxon>
        <taxon>Microbacteriaceae</taxon>
        <taxon>Homoserinimonas</taxon>
    </lineage>
</organism>
<dbReference type="InterPro" id="IPR008920">
    <property type="entry name" value="TF_FadR/GntR_C"/>
</dbReference>
<evidence type="ECO:0000313" key="7">
    <source>
        <dbReference type="Proteomes" id="UP000244978"/>
    </source>
</evidence>